<protein>
    <recommendedName>
        <fullName evidence="3">Flagellar operon protein TIGR03826</fullName>
    </recommendedName>
</protein>
<dbReference type="OrthoDB" id="1739831at2"/>
<sequence length="142" mass="16659">MKKESGQIKIKVCRKCRAPLHENSLHNYCEACFRKVEETFDKIRDYLKEYPASTSFEIQQRLGISMHIINNYIKDGRLIEIPNEFLNLECAKCGCLLLSAHHKFCPPCEIEMIRSLDKAKEDLASNKIDIKETGKMRFRTYR</sequence>
<evidence type="ECO:0000313" key="2">
    <source>
        <dbReference type="Proteomes" id="UP000465601"/>
    </source>
</evidence>
<gene>
    <name evidence="1" type="ORF">F8153_11470</name>
</gene>
<accession>A0A833M8X2</accession>
<dbReference type="EMBL" id="WBZB01000040">
    <property type="protein sequence ID" value="KAB3527596.1"/>
    <property type="molecule type" value="Genomic_DNA"/>
</dbReference>
<name>A0A833M8X2_9FIRM</name>
<dbReference type="AlphaFoldDB" id="A0A833M8X2"/>
<reference evidence="1 2" key="1">
    <citation type="submission" date="2019-10" db="EMBL/GenBank/DDBJ databases">
        <title>Alkaliphilus serpentinus sp. nov. and Alkaliphilus pronyensis sp. nov., two novel anaerobic alkaliphilic species isolated from the serpentinized-hosted hydrothermal field of the Prony Bay (New Caledonia).</title>
        <authorList>
            <person name="Postec A."/>
        </authorList>
    </citation>
    <scope>NUCLEOTIDE SEQUENCE [LARGE SCALE GENOMIC DNA]</scope>
    <source>
        <strain evidence="1 2">LacT</strain>
    </source>
</reference>
<organism evidence="1 2">
    <name type="scientific">Alkaliphilus serpentinus</name>
    <dbReference type="NCBI Taxonomy" id="1482731"/>
    <lineage>
        <taxon>Bacteria</taxon>
        <taxon>Bacillati</taxon>
        <taxon>Bacillota</taxon>
        <taxon>Clostridia</taxon>
        <taxon>Peptostreptococcales</taxon>
        <taxon>Natronincolaceae</taxon>
        <taxon>Alkaliphilus</taxon>
    </lineage>
</organism>
<keyword evidence="2" id="KW-1185">Reference proteome</keyword>
<proteinExistence type="predicted"/>
<evidence type="ECO:0000313" key="1">
    <source>
        <dbReference type="EMBL" id="KAB3527596.1"/>
    </source>
</evidence>
<comment type="caution">
    <text evidence="1">The sequence shown here is derived from an EMBL/GenBank/DDBJ whole genome shotgun (WGS) entry which is preliminary data.</text>
</comment>
<dbReference type="Proteomes" id="UP000465601">
    <property type="component" value="Unassembled WGS sequence"/>
</dbReference>
<dbReference type="RefSeq" id="WP_151866491.1">
    <property type="nucleotide sequence ID" value="NZ_WBZB01000040.1"/>
</dbReference>
<evidence type="ECO:0008006" key="3">
    <source>
        <dbReference type="Google" id="ProtNLM"/>
    </source>
</evidence>